<comment type="caution">
    <text evidence="12">The sequence shown here is derived from an EMBL/GenBank/DDBJ whole genome shotgun (WGS) entry which is preliminary data.</text>
</comment>
<sequence length="370" mass="37828">MKRSVNLAVTLAAVVATVLPALAGGPDAGWVLPLALASSVPVLWRERALVPVSLTVGVATTLSASLGAPPLLPVGPLVCLYTFAARASLRLRLLGIAVTAAGLLVSVLFPKPDVEVLRYLAVAFIFAYALGTSVRARRDRESALAERELRLAGERAAAVLRERTRIARDLHDIVTHALGVIVVQAEAGPLVVRTDPDRADAAFAAIAATGRDAVGQLRRAVAGLREPADRPLDQPGLAQLPALLDRVRATGLAAELTVAGTPFTPPADVGVAAYRIVQEALTNVLRHARAGTVRVALDYLASSLTVSITDDGCGPAAVGPPGYGIVGMRERAQACGGSLRAGAVDGGFAVSATLPAGPLPVAATLPAAGA</sequence>
<evidence type="ECO:0000256" key="1">
    <source>
        <dbReference type="ARBA" id="ARBA00000085"/>
    </source>
</evidence>
<keyword evidence="7" id="KW-0067">ATP-binding</keyword>
<gene>
    <name evidence="12" type="ORF">BJY16_007105</name>
</gene>
<dbReference type="InterPro" id="IPR011712">
    <property type="entry name" value="Sig_transdc_His_kin_sub3_dim/P"/>
</dbReference>
<dbReference type="SMART" id="SM00387">
    <property type="entry name" value="HATPase_c"/>
    <property type="match status" value="1"/>
</dbReference>
<dbReference type="CDD" id="cd16917">
    <property type="entry name" value="HATPase_UhpB-NarQ-NarX-like"/>
    <property type="match status" value="1"/>
</dbReference>
<accession>A0A7W7H449</accession>
<evidence type="ECO:0000256" key="3">
    <source>
        <dbReference type="ARBA" id="ARBA00022553"/>
    </source>
</evidence>
<feature type="transmembrane region" description="Helical" evidence="9">
    <location>
        <begin position="91"/>
        <end position="110"/>
    </location>
</feature>
<evidence type="ECO:0000313" key="13">
    <source>
        <dbReference type="Proteomes" id="UP000546162"/>
    </source>
</evidence>
<dbReference type="PANTHER" id="PTHR24421">
    <property type="entry name" value="NITRATE/NITRITE SENSOR PROTEIN NARX-RELATED"/>
    <property type="match status" value="1"/>
</dbReference>
<feature type="domain" description="Histidine kinase/HSP90-like ATPase" evidence="11">
    <location>
        <begin position="268"/>
        <end position="358"/>
    </location>
</feature>
<dbReference type="Gene3D" id="1.20.5.1930">
    <property type="match status" value="1"/>
</dbReference>
<feature type="transmembrane region" description="Helical" evidence="9">
    <location>
        <begin position="116"/>
        <end position="134"/>
    </location>
</feature>
<dbReference type="RefSeq" id="WP_239177769.1">
    <property type="nucleotide sequence ID" value="NZ_BAABFG010000005.1"/>
</dbReference>
<dbReference type="GO" id="GO:0005524">
    <property type="term" value="F:ATP binding"/>
    <property type="evidence" value="ECO:0007669"/>
    <property type="project" value="UniProtKB-KW"/>
</dbReference>
<dbReference type="GO" id="GO:0046983">
    <property type="term" value="F:protein dimerization activity"/>
    <property type="evidence" value="ECO:0007669"/>
    <property type="project" value="InterPro"/>
</dbReference>
<evidence type="ECO:0000256" key="9">
    <source>
        <dbReference type="SAM" id="Phobius"/>
    </source>
</evidence>
<protein>
    <recommendedName>
        <fullName evidence="2">histidine kinase</fullName>
        <ecNumber evidence="2">2.7.13.3</ecNumber>
    </recommendedName>
</protein>
<dbReference type="AlphaFoldDB" id="A0A7W7H449"/>
<evidence type="ECO:0000256" key="7">
    <source>
        <dbReference type="ARBA" id="ARBA00022840"/>
    </source>
</evidence>
<dbReference type="Proteomes" id="UP000546162">
    <property type="component" value="Unassembled WGS sequence"/>
</dbReference>
<name>A0A7W7H449_9ACTN</name>
<dbReference type="PANTHER" id="PTHR24421:SF10">
    <property type="entry name" value="NITRATE_NITRITE SENSOR PROTEIN NARQ"/>
    <property type="match status" value="1"/>
</dbReference>
<evidence type="ECO:0000256" key="4">
    <source>
        <dbReference type="ARBA" id="ARBA00022679"/>
    </source>
</evidence>
<evidence type="ECO:0000256" key="6">
    <source>
        <dbReference type="ARBA" id="ARBA00022777"/>
    </source>
</evidence>
<dbReference type="GO" id="GO:0000155">
    <property type="term" value="F:phosphorelay sensor kinase activity"/>
    <property type="evidence" value="ECO:0007669"/>
    <property type="project" value="InterPro"/>
</dbReference>
<organism evidence="12 13">
    <name type="scientific">Actinoplanes octamycinicus</name>
    <dbReference type="NCBI Taxonomy" id="135948"/>
    <lineage>
        <taxon>Bacteria</taxon>
        <taxon>Bacillati</taxon>
        <taxon>Actinomycetota</taxon>
        <taxon>Actinomycetes</taxon>
        <taxon>Micromonosporales</taxon>
        <taxon>Micromonosporaceae</taxon>
        <taxon>Actinoplanes</taxon>
    </lineage>
</organism>
<evidence type="ECO:0000256" key="5">
    <source>
        <dbReference type="ARBA" id="ARBA00022741"/>
    </source>
</evidence>
<feature type="chain" id="PRO_5030813379" description="histidine kinase" evidence="10">
    <location>
        <begin position="24"/>
        <end position="370"/>
    </location>
</feature>
<reference evidence="12 13" key="1">
    <citation type="submission" date="2020-08" db="EMBL/GenBank/DDBJ databases">
        <title>Sequencing the genomes of 1000 actinobacteria strains.</title>
        <authorList>
            <person name="Klenk H.-P."/>
        </authorList>
    </citation>
    <scope>NUCLEOTIDE SEQUENCE [LARGE SCALE GENOMIC DNA]</scope>
    <source>
        <strain evidence="12 13">DSM 45809</strain>
    </source>
</reference>
<dbReference type="InterPro" id="IPR003594">
    <property type="entry name" value="HATPase_dom"/>
</dbReference>
<proteinExistence type="predicted"/>
<keyword evidence="5" id="KW-0547">Nucleotide-binding</keyword>
<dbReference type="EC" id="2.7.13.3" evidence="2"/>
<keyword evidence="4" id="KW-0808">Transferase</keyword>
<comment type="catalytic activity">
    <reaction evidence="1">
        <text>ATP + protein L-histidine = ADP + protein N-phospho-L-histidine.</text>
        <dbReference type="EC" id="2.7.13.3"/>
    </reaction>
</comment>
<keyword evidence="9" id="KW-0472">Membrane</keyword>
<dbReference type="Pfam" id="PF02518">
    <property type="entry name" value="HATPase_c"/>
    <property type="match status" value="1"/>
</dbReference>
<evidence type="ECO:0000256" key="2">
    <source>
        <dbReference type="ARBA" id="ARBA00012438"/>
    </source>
</evidence>
<dbReference type="Gene3D" id="3.30.565.10">
    <property type="entry name" value="Histidine kinase-like ATPase, C-terminal domain"/>
    <property type="match status" value="1"/>
</dbReference>
<feature type="signal peptide" evidence="10">
    <location>
        <begin position="1"/>
        <end position="23"/>
    </location>
</feature>
<dbReference type="Pfam" id="PF07730">
    <property type="entry name" value="HisKA_3"/>
    <property type="match status" value="1"/>
</dbReference>
<keyword evidence="10" id="KW-0732">Signal</keyword>
<evidence type="ECO:0000256" key="10">
    <source>
        <dbReference type="SAM" id="SignalP"/>
    </source>
</evidence>
<keyword evidence="13" id="KW-1185">Reference proteome</keyword>
<keyword evidence="9" id="KW-0812">Transmembrane</keyword>
<keyword evidence="6 12" id="KW-0418">Kinase</keyword>
<keyword evidence="9" id="KW-1133">Transmembrane helix</keyword>
<evidence type="ECO:0000259" key="11">
    <source>
        <dbReference type="SMART" id="SM00387"/>
    </source>
</evidence>
<evidence type="ECO:0000313" key="12">
    <source>
        <dbReference type="EMBL" id="MBB4743646.1"/>
    </source>
</evidence>
<dbReference type="InterPro" id="IPR050482">
    <property type="entry name" value="Sensor_HK_TwoCompSys"/>
</dbReference>
<evidence type="ECO:0000256" key="8">
    <source>
        <dbReference type="ARBA" id="ARBA00023012"/>
    </source>
</evidence>
<feature type="transmembrane region" description="Helical" evidence="9">
    <location>
        <begin position="61"/>
        <end position="84"/>
    </location>
</feature>
<dbReference type="InterPro" id="IPR036890">
    <property type="entry name" value="HATPase_C_sf"/>
</dbReference>
<dbReference type="EMBL" id="JACHNB010000001">
    <property type="protein sequence ID" value="MBB4743646.1"/>
    <property type="molecule type" value="Genomic_DNA"/>
</dbReference>
<dbReference type="GO" id="GO:0016020">
    <property type="term" value="C:membrane"/>
    <property type="evidence" value="ECO:0007669"/>
    <property type="project" value="InterPro"/>
</dbReference>
<keyword evidence="8" id="KW-0902">Two-component regulatory system</keyword>
<dbReference type="SUPFAM" id="SSF55874">
    <property type="entry name" value="ATPase domain of HSP90 chaperone/DNA topoisomerase II/histidine kinase"/>
    <property type="match status" value="1"/>
</dbReference>
<keyword evidence="3" id="KW-0597">Phosphoprotein</keyword>